<name>A0A6J5KTW8_9CAUD</name>
<accession>A0A6J5KTW8</accession>
<proteinExistence type="predicted"/>
<dbReference type="EMBL" id="LR798231">
    <property type="protein sequence ID" value="CAB5209057.1"/>
    <property type="molecule type" value="Genomic_DNA"/>
</dbReference>
<sequence length="143" mass="16304">MKQFIKRIFGIEKLEKAKAEALAAAKYAKLQEDEAIRAAEIAKMTPKEVADLKKEPWVAVLDTHVNKDNIRNGFFELDWNSYFIEELKKAGYGFDGDPDEEIVDRWFRDLAGNMFAQEGIDISSRTAGFIDVKRITPDKSEVS</sequence>
<evidence type="ECO:0000313" key="2">
    <source>
        <dbReference type="EMBL" id="CAB5209057.1"/>
    </source>
</evidence>
<organism evidence="1">
    <name type="scientific">uncultured Caudovirales phage</name>
    <dbReference type="NCBI Taxonomy" id="2100421"/>
    <lineage>
        <taxon>Viruses</taxon>
        <taxon>Duplodnaviria</taxon>
        <taxon>Heunggongvirae</taxon>
        <taxon>Uroviricota</taxon>
        <taxon>Caudoviricetes</taxon>
        <taxon>Peduoviridae</taxon>
        <taxon>Maltschvirus</taxon>
        <taxon>Maltschvirus maltsch</taxon>
    </lineage>
</organism>
<protein>
    <submittedName>
        <fullName evidence="1">Uncharacterized protein</fullName>
    </submittedName>
</protein>
<reference evidence="1" key="1">
    <citation type="submission" date="2020-04" db="EMBL/GenBank/DDBJ databases">
        <authorList>
            <person name="Chiriac C."/>
            <person name="Salcher M."/>
            <person name="Ghai R."/>
            <person name="Kavagutti S V."/>
        </authorList>
    </citation>
    <scope>NUCLEOTIDE SEQUENCE</scope>
</reference>
<dbReference type="EMBL" id="LR796187">
    <property type="protein sequence ID" value="CAB4125938.1"/>
    <property type="molecule type" value="Genomic_DNA"/>
</dbReference>
<evidence type="ECO:0000313" key="1">
    <source>
        <dbReference type="EMBL" id="CAB4125938.1"/>
    </source>
</evidence>
<gene>
    <name evidence="2" type="ORF">UFOVP181_300</name>
    <name evidence="1" type="ORF">UFOVP57_339</name>
</gene>